<comment type="caution">
    <text evidence="3">The sequence shown here is derived from an EMBL/GenBank/DDBJ whole genome shotgun (WGS) entry which is preliminary data.</text>
</comment>
<evidence type="ECO:0000313" key="3">
    <source>
        <dbReference type="EMBL" id="KAK7484863.1"/>
    </source>
</evidence>
<sequence length="518" mass="56910">MPPFGAGGQRPMRPAFNHQGPPAGPWRGNQFRPQRAANMIWSDPSFFCRGPRPPPPPYPGGADSTHHGGRGRGGGRGGWRGRGRGFHQRGGHGGQGGNNNGNGGQNFASKKKQKVDKRDLPENNQFHCEVCDRGFKTADKYQEHCSVKGCPYVAAPKLVQLHVQTQHKTGMARKIWSLESPEDIEKWIQERKRNYPTKTNVARKQQQSTDRQARGEVLETKQFGKFRGQGRRRGRAQHRNKGQDTNTIHDNQYGSAQHQRESDEPVTKTAQKRLLQQGSDAKSEAGGSMVSASSPKKQRLETPATASNASGLNQTSDTKGSKDTEELASEKDSRDPLSFLITGKPGSEDESEASSDSEDAEPQLLLRGGLGSLMSSYNTDDNSDDEEVDTSTKEEAKEEHSRTTPKAASCEGQGKATEGHHKQHHREKEPPSPKKVSGQTSSPSSHHHKKPARDVPSQNPVRGKKNSVGVNTSSRKPTLLERLLANEIRHERNVILQCVHYIVSHNFLGVSGGKRGDS</sequence>
<dbReference type="Pfam" id="PF10453">
    <property type="entry name" value="NUFIP1"/>
    <property type="match status" value="1"/>
</dbReference>
<dbReference type="PANTHER" id="PTHR13309">
    <property type="entry name" value="NUCLEAR FRAGILE X MENTAL RETARDATION PROTEIN INTERACTING PROTEIN 1"/>
    <property type="match status" value="1"/>
</dbReference>
<evidence type="ECO:0000256" key="1">
    <source>
        <dbReference type="SAM" id="MobiDB-lite"/>
    </source>
</evidence>
<name>A0ABD0KCQ2_9CAEN</name>
<feature type="compositionally biased region" description="Basic residues" evidence="1">
    <location>
        <begin position="228"/>
        <end position="240"/>
    </location>
</feature>
<reference evidence="3 4" key="1">
    <citation type="journal article" date="2023" name="Sci. Data">
        <title>Genome assembly of the Korean intertidal mud-creeper Batillaria attramentaria.</title>
        <authorList>
            <person name="Patra A.K."/>
            <person name="Ho P.T."/>
            <person name="Jun S."/>
            <person name="Lee S.J."/>
            <person name="Kim Y."/>
            <person name="Won Y.J."/>
        </authorList>
    </citation>
    <scope>NUCLEOTIDE SEQUENCE [LARGE SCALE GENOMIC DNA]</scope>
    <source>
        <strain evidence="3">Wonlab-2016</strain>
    </source>
</reference>
<accession>A0ABD0KCQ2</accession>
<evidence type="ECO:0000313" key="4">
    <source>
        <dbReference type="Proteomes" id="UP001519460"/>
    </source>
</evidence>
<keyword evidence="4" id="KW-1185">Reference proteome</keyword>
<feature type="compositionally biased region" description="Gly residues" evidence="1">
    <location>
        <begin position="91"/>
        <end position="104"/>
    </location>
</feature>
<dbReference type="AlphaFoldDB" id="A0ABD0KCQ2"/>
<dbReference type="PANTHER" id="PTHR13309:SF0">
    <property type="entry name" value="FMR1-INTERACTING PROTEIN NUFIP1"/>
    <property type="match status" value="1"/>
</dbReference>
<dbReference type="Proteomes" id="UP001519460">
    <property type="component" value="Unassembled WGS sequence"/>
</dbReference>
<gene>
    <name evidence="3" type="ORF">BaRGS_00023906</name>
</gene>
<proteinExistence type="predicted"/>
<dbReference type="InterPro" id="IPR019496">
    <property type="entry name" value="NUFIP1_cons_dom"/>
</dbReference>
<organism evidence="3 4">
    <name type="scientific">Batillaria attramentaria</name>
    <dbReference type="NCBI Taxonomy" id="370345"/>
    <lineage>
        <taxon>Eukaryota</taxon>
        <taxon>Metazoa</taxon>
        <taxon>Spiralia</taxon>
        <taxon>Lophotrochozoa</taxon>
        <taxon>Mollusca</taxon>
        <taxon>Gastropoda</taxon>
        <taxon>Caenogastropoda</taxon>
        <taxon>Sorbeoconcha</taxon>
        <taxon>Cerithioidea</taxon>
        <taxon>Batillariidae</taxon>
        <taxon>Batillaria</taxon>
    </lineage>
</organism>
<dbReference type="EMBL" id="JACVVK020000203">
    <property type="protein sequence ID" value="KAK7484863.1"/>
    <property type="molecule type" value="Genomic_DNA"/>
</dbReference>
<evidence type="ECO:0000259" key="2">
    <source>
        <dbReference type="Pfam" id="PF10453"/>
    </source>
</evidence>
<feature type="compositionally biased region" description="Basic and acidic residues" evidence="1">
    <location>
        <begin position="390"/>
        <end position="402"/>
    </location>
</feature>
<feature type="region of interest" description="Disordered" evidence="1">
    <location>
        <begin position="195"/>
        <end position="474"/>
    </location>
</feature>
<feature type="region of interest" description="Disordered" evidence="1">
    <location>
        <begin position="1"/>
        <end position="120"/>
    </location>
</feature>
<feature type="compositionally biased region" description="Low complexity" evidence="1">
    <location>
        <begin position="364"/>
        <end position="376"/>
    </location>
</feature>
<dbReference type="InterPro" id="IPR039136">
    <property type="entry name" value="NUFIP1-like"/>
</dbReference>
<protein>
    <recommendedName>
        <fullName evidence="2">FMR1-interacting protein 1 conserved domain-containing protein</fullName>
    </recommendedName>
</protein>
<feature type="compositionally biased region" description="Polar residues" evidence="1">
    <location>
        <begin position="304"/>
        <end position="318"/>
    </location>
</feature>
<feature type="compositionally biased region" description="Basic and acidic residues" evidence="1">
    <location>
        <begin position="319"/>
        <end position="335"/>
    </location>
</feature>
<feature type="domain" description="FMR1-interacting protein 1 conserved" evidence="2">
    <location>
        <begin position="164"/>
        <end position="216"/>
    </location>
</feature>
<feature type="compositionally biased region" description="Basic residues" evidence="1">
    <location>
        <begin position="79"/>
        <end position="90"/>
    </location>
</feature>
<feature type="compositionally biased region" description="Polar residues" evidence="1">
    <location>
        <begin position="196"/>
        <end position="210"/>
    </location>
</feature>
<feature type="compositionally biased region" description="Polar residues" evidence="1">
    <location>
        <begin position="243"/>
        <end position="257"/>
    </location>
</feature>
<feature type="compositionally biased region" description="Acidic residues" evidence="1">
    <location>
        <begin position="348"/>
        <end position="361"/>
    </location>
</feature>